<accession>A0AAW7QC45</accession>
<reference evidence="1" key="2">
    <citation type="submission" date="2023-01" db="EMBL/GenBank/DDBJ databases">
        <authorList>
            <person name="Uljanovas D."/>
        </authorList>
    </citation>
    <scope>NUCLEOTIDE SEQUENCE</scope>
    <source>
        <strain evidence="1">S41</strain>
    </source>
</reference>
<dbReference type="RefSeq" id="WP_046992925.1">
    <property type="nucleotide sequence ID" value="NZ_JAQJJF010000006.1"/>
</dbReference>
<name>A0AAW7QC45_9BACT</name>
<gene>
    <name evidence="1" type="ORF">PJV93_08140</name>
</gene>
<evidence type="ECO:0008006" key="3">
    <source>
        <dbReference type="Google" id="ProtNLM"/>
    </source>
</evidence>
<sequence length="320" mass="38757">MRKELLNFLGLTQRSYYTWQNHKHPNVIQILNDVFKTKEDILFFNLFELTPQPTYFYNDKKDSKNYREKFCEILQISPSSYHHWQTGKRKNIIKLFRLVFKNPENLEYWLENKKFEIEHQVIDDTLFYFIDNLCDGQKFFKQEDNPLNIGNLLSSPELKYFDIKNPLIYFLLHLDIAEIAENNIKYSIVNGFKIDEYISIDSYIYFLQILDSFDEQELKKIFNKSSLHLNILDSIKRLDVDFFFKLIFLSLSSKRDKLLKSKKDFKLTFFLLDELFDEIKWELKLEIEKDANKNISLRDKKMKLMMEIYKSNCLKYNSCL</sequence>
<reference evidence="1" key="1">
    <citation type="journal article" date="2023" name="Microorganisms">
        <title>Genomic Characterization of Arcobacter butzleri Strains Isolated from Various Sources in Lithuania.</title>
        <authorList>
            <person name="Uljanovas D."/>
            <person name="Golz G."/>
            <person name="Fleischmann S."/>
            <person name="Kudirkiene E."/>
            <person name="Kasetiene N."/>
            <person name="Grineviciene A."/>
            <person name="Tamuleviciene E."/>
            <person name="Aksomaitiene J."/>
            <person name="Alter T."/>
            <person name="Malakauskas M."/>
        </authorList>
    </citation>
    <scope>NUCLEOTIDE SEQUENCE</scope>
    <source>
        <strain evidence="1">S41</strain>
    </source>
</reference>
<dbReference type="Proteomes" id="UP001170364">
    <property type="component" value="Unassembled WGS sequence"/>
</dbReference>
<proteinExistence type="predicted"/>
<dbReference type="EMBL" id="JAQJJG010000008">
    <property type="protein sequence ID" value="MDN5123877.1"/>
    <property type="molecule type" value="Genomic_DNA"/>
</dbReference>
<protein>
    <recommendedName>
        <fullName evidence="3">HTH cro/C1-type domain-containing protein</fullName>
    </recommendedName>
</protein>
<dbReference type="AlphaFoldDB" id="A0AAW7QC45"/>
<comment type="caution">
    <text evidence="1">The sequence shown here is derived from an EMBL/GenBank/DDBJ whole genome shotgun (WGS) entry which is preliminary data.</text>
</comment>
<organism evidence="1 2">
    <name type="scientific">Aliarcobacter butzleri</name>
    <dbReference type="NCBI Taxonomy" id="28197"/>
    <lineage>
        <taxon>Bacteria</taxon>
        <taxon>Pseudomonadati</taxon>
        <taxon>Campylobacterota</taxon>
        <taxon>Epsilonproteobacteria</taxon>
        <taxon>Campylobacterales</taxon>
        <taxon>Arcobacteraceae</taxon>
        <taxon>Aliarcobacter</taxon>
    </lineage>
</organism>
<evidence type="ECO:0000313" key="2">
    <source>
        <dbReference type="Proteomes" id="UP001170364"/>
    </source>
</evidence>
<evidence type="ECO:0000313" key="1">
    <source>
        <dbReference type="EMBL" id="MDN5123877.1"/>
    </source>
</evidence>